<evidence type="ECO:0008006" key="3">
    <source>
        <dbReference type="Google" id="ProtNLM"/>
    </source>
</evidence>
<dbReference type="Gene3D" id="1.10.1510.10">
    <property type="entry name" value="Uncharacterised protein YqeY/AIM41 PF09424, N-terminal domain"/>
    <property type="match status" value="1"/>
</dbReference>
<keyword evidence="2" id="KW-1185">Reference proteome</keyword>
<dbReference type="AlphaFoldDB" id="A0A1H1T2J9"/>
<dbReference type="STRING" id="630515.SAMN04489812_2228"/>
<dbReference type="InterPro" id="IPR019004">
    <property type="entry name" value="YqeY/Aim41"/>
</dbReference>
<protein>
    <recommendedName>
        <fullName evidence="3">Glutamyl-tRNA amidotransferase</fullName>
    </recommendedName>
</protein>
<dbReference type="RefSeq" id="WP_091524445.1">
    <property type="nucleotide sequence ID" value="NZ_LT629772.1"/>
</dbReference>
<dbReference type="InterPro" id="IPR023168">
    <property type="entry name" value="GatB_Yqey_C_2"/>
</dbReference>
<organism evidence="1 2">
    <name type="scientific">Microlunatus soli</name>
    <dbReference type="NCBI Taxonomy" id="630515"/>
    <lineage>
        <taxon>Bacteria</taxon>
        <taxon>Bacillati</taxon>
        <taxon>Actinomycetota</taxon>
        <taxon>Actinomycetes</taxon>
        <taxon>Propionibacteriales</taxon>
        <taxon>Propionibacteriaceae</taxon>
        <taxon>Microlunatus</taxon>
    </lineage>
</organism>
<dbReference type="PANTHER" id="PTHR28055">
    <property type="entry name" value="ALTERED INHERITANCE OF MITOCHONDRIA PROTEIN 41, MITOCHONDRIAL"/>
    <property type="match status" value="1"/>
</dbReference>
<dbReference type="InterPro" id="IPR042184">
    <property type="entry name" value="YqeY/Aim41_N"/>
</dbReference>
<proteinExistence type="predicted"/>
<dbReference type="SUPFAM" id="SSF89095">
    <property type="entry name" value="GatB/YqeY motif"/>
    <property type="match status" value="1"/>
</dbReference>
<evidence type="ECO:0000313" key="2">
    <source>
        <dbReference type="Proteomes" id="UP000199103"/>
    </source>
</evidence>
<evidence type="ECO:0000313" key="1">
    <source>
        <dbReference type="EMBL" id="SDS54378.1"/>
    </source>
</evidence>
<dbReference type="OrthoDB" id="5244551at2"/>
<accession>A0A1H1T2J9</accession>
<dbReference type="Gene3D" id="1.10.10.410">
    <property type="match status" value="1"/>
</dbReference>
<name>A0A1H1T2J9_9ACTN</name>
<gene>
    <name evidence="1" type="ORF">SAMN04489812_2228</name>
</gene>
<reference evidence="1 2" key="1">
    <citation type="submission" date="2016-10" db="EMBL/GenBank/DDBJ databases">
        <authorList>
            <person name="de Groot N.N."/>
        </authorList>
    </citation>
    <scope>NUCLEOTIDE SEQUENCE [LARGE SCALE GENOMIC DNA]</scope>
    <source>
        <strain evidence="1 2">DSM 21800</strain>
    </source>
</reference>
<sequence>MSDTDLLTRLRGDLTTALKARDQLRANTIRSVLTAVSRAETSGSEATELTDDQVRDVVITEAKKRRESAEAFRGADRAELADKEDAEGAVLAEYLPAALSTEEISSIVAEAIDKTGAAELGMRGMGKVMGVVTAQTKGRADGKAVADEVKRQLSS</sequence>
<dbReference type="EMBL" id="LT629772">
    <property type="protein sequence ID" value="SDS54378.1"/>
    <property type="molecule type" value="Genomic_DNA"/>
</dbReference>
<dbReference type="Proteomes" id="UP000199103">
    <property type="component" value="Chromosome I"/>
</dbReference>
<dbReference type="GO" id="GO:0016884">
    <property type="term" value="F:carbon-nitrogen ligase activity, with glutamine as amido-N-donor"/>
    <property type="evidence" value="ECO:0007669"/>
    <property type="project" value="InterPro"/>
</dbReference>
<dbReference type="PANTHER" id="PTHR28055:SF1">
    <property type="entry name" value="ALTERED INHERITANCE OF MITOCHONDRIA PROTEIN 41, MITOCHONDRIAL"/>
    <property type="match status" value="1"/>
</dbReference>
<dbReference type="InterPro" id="IPR003789">
    <property type="entry name" value="Asn/Gln_tRNA_amidoTrase-B-like"/>
</dbReference>
<dbReference type="Pfam" id="PF09424">
    <property type="entry name" value="YqeY"/>
    <property type="match status" value="1"/>
</dbReference>